<dbReference type="AlphaFoldDB" id="A0A8K0EBK1"/>
<accession>A0A8K0EBK1</accession>
<evidence type="ECO:0000313" key="1">
    <source>
        <dbReference type="EMBL" id="CAH1242867.1"/>
    </source>
</evidence>
<organism evidence="1 2">
    <name type="scientific">Branchiostoma lanceolatum</name>
    <name type="common">Common lancelet</name>
    <name type="synonym">Amphioxus lanceolatum</name>
    <dbReference type="NCBI Taxonomy" id="7740"/>
    <lineage>
        <taxon>Eukaryota</taxon>
        <taxon>Metazoa</taxon>
        <taxon>Chordata</taxon>
        <taxon>Cephalochordata</taxon>
        <taxon>Leptocardii</taxon>
        <taxon>Amphioxiformes</taxon>
        <taxon>Branchiostomatidae</taxon>
        <taxon>Branchiostoma</taxon>
    </lineage>
</organism>
<reference evidence="1" key="1">
    <citation type="submission" date="2022-01" db="EMBL/GenBank/DDBJ databases">
        <authorList>
            <person name="Braso-Vives M."/>
        </authorList>
    </citation>
    <scope>NUCLEOTIDE SEQUENCE</scope>
</reference>
<proteinExistence type="predicted"/>
<name>A0A8K0EBK1_BRALA</name>
<keyword evidence="2" id="KW-1185">Reference proteome</keyword>
<gene>
    <name evidence="1" type="primary">Hypp7001</name>
    <name evidence="1" type="ORF">BLAG_LOCUS6064</name>
</gene>
<protein>
    <submittedName>
        <fullName evidence="1">Hypp7001 protein</fullName>
    </submittedName>
</protein>
<evidence type="ECO:0000313" key="2">
    <source>
        <dbReference type="Proteomes" id="UP000838412"/>
    </source>
</evidence>
<dbReference type="Proteomes" id="UP000838412">
    <property type="component" value="Chromosome 13"/>
</dbReference>
<sequence>MTWAKTALTPPNPRPTDKMRVRGIGATLLLLTLFFVGVLRTVSAYPAGDSRLSGRQTRSVHYADPYGPCERNGFRVDLQKTIRTIIPTNRTLNIMKVEVFQDTSYDSGFPAPLELRAAGELGDSIIPLGETTVDHEETTYQRQVRHFIIFKHLCETLELLKARLETRLAEC</sequence>
<dbReference type="EMBL" id="OV696698">
    <property type="protein sequence ID" value="CAH1242867.1"/>
    <property type="molecule type" value="Genomic_DNA"/>
</dbReference>